<evidence type="ECO:0008006" key="5">
    <source>
        <dbReference type="Google" id="ProtNLM"/>
    </source>
</evidence>
<feature type="region of interest" description="Disordered" evidence="1">
    <location>
        <begin position="130"/>
        <end position="171"/>
    </location>
</feature>
<evidence type="ECO:0000256" key="1">
    <source>
        <dbReference type="SAM" id="MobiDB-lite"/>
    </source>
</evidence>
<dbReference type="Proteomes" id="UP000291343">
    <property type="component" value="Unassembled WGS sequence"/>
</dbReference>
<dbReference type="InParanoid" id="A0A482X4K2"/>
<dbReference type="EMBL" id="QKKF02017590">
    <property type="protein sequence ID" value="RZF40799.1"/>
    <property type="molecule type" value="Genomic_DNA"/>
</dbReference>
<comment type="caution">
    <text evidence="3">The sequence shown here is derived from an EMBL/GenBank/DDBJ whole genome shotgun (WGS) entry which is preliminary data.</text>
</comment>
<dbReference type="CDD" id="cd00590">
    <property type="entry name" value="RRM_SF"/>
    <property type="match status" value="1"/>
</dbReference>
<protein>
    <recommendedName>
        <fullName evidence="5">RRM domain-containing protein</fullName>
    </recommendedName>
</protein>
<evidence type="ECO:0000313" key="4">
    <source>
        <dbReference type="Proteomes" id="UP000291343"/>
    </source>
</evidence>
<gene>
    <name evidence="3" type="ORF">LSTR_LSTR003309</name>
</gene>
<organism evidence="3 4">
    <name type="scientific">Laodelphax striatellus</name>
    <name type="common">Small brown planthopper</name>
    <name type="synonym">Delphax striatella</name>
    <dbReference type="NCBI Taxonomy" id="195883"/>
    <lineage>
        <taxon>Eukaryota</taxon>
        <taxon>Metazoa</taxon>
        <taxon>Ecdysozoa</taxon>
        <taxon>Arthropoda</taxon>
        <taxon>Hexapoda</taxon>
        <taxon>Insecta</taxon>
        <taxon>Pterygota</taxon>
        <taxon>Neoptera</taxon>
        <taxon>Paraneoptera</taxon>
        <taxon>Hemiptera</taxon>
        <taxon>Auchenorrhyncha</taxon>
        <taxon>Fulgoroidea</taxon>
        <taxon>Delphacidae</taxon>
        <taxon>Criomorphinae</taxon>
        <taxon>Laodelphax</taxon>
    </lineage>
</organism>
<reference evidence="3 4" key="1">
    <citation type="journal article" date="2017" name="Gigascience">
        <title>Genome sequence of the small brown planthopper, Laodelphax striatellus.</title>
        <authorList>
            <person name="Zhu J."/>
            <person name="Jiang F."/>
            <person name="Wang X."/>
            <person name="Yang P."/>
            <person name="Bao Y."/>
            <person name="Zhao W."/>
            <person name="Wang W."/>
            <person name="Lu H."/>
            <person name="Wang Q."/>
            <person name="Cui N."/>
            <person name="Li J."/>
            <person name="Chen X."/>
            <person name="Luo L."/>
            <person name="Yu J."/>
            <person name="Kang L."/>
            <person name="Cui F."/>
        </authorList>
    </citation>
    <scope>NUCLEOTIDE SEQUENCE [LARGE SCALE GENOMIC DNA]</scope>
    <source>
        <strain evidence="3">Lst14</strain>
    </source>
</reference>
<feature type="compositionally biased region" description="Polar residues" evidence="1">
    <location>
        <begin position="150"/>
        <end position="170"/>
    </location>
</feature>
<keyword evidence="2" id="KW-0732">Signal</keyword>
<dbReference type="InterPro" id="IPR035979">
    <property type="entry name" value="RBD_domain_sf"/>
</dbReference>
<feature type="signal peptide" evidence="2">
    <location>
        <begin position="1"/>
        <end position="18"/>
    </location>
</feature>
<dbReference type="SMR" id="A0A482X4K2"/>
<name>A0A482X4K2_LAOST</name>
<accession>A0A482X4K2</accession>
<keyword evidence="4" id="KW-1185">Reference proteome</keyword>
<sequence>MVDGGWLVFVVSSFVVVEWPRGCFVVASQQSIVILTMSSQDEDVKPNRFNKYGILFQNKQNLTKDQIKKMFCVFEDDDLLVLCAKTGHNAFVNFNVKENAIKARTMYPELNAIFAYDKKGPDQKLIESWKENPESDRKGGHNSRYDSDNKSCSSVASTSTQPRSSKTSMDVNVKDSGGMPLLVFTYDVEVMEGLREVETQVAVLSNLPPWLHTGEVYKLIHESTNLWPLEVEILHREERVVMHSAFVHFGTLKEAEDCVRGMNYKWVEYRQLICVLLDEILSSMNSNP</sequence>
<dbReference type="AlphaFoldDB" id="A0A482X4K2"/>
<proteinExistence type="predicted"/>
<dbReference type="SUPFAM" id="SSF54928">
    <property type="entry name" value="RNA-binding domain, RBD"/>
    <property type="match status" value="1"/>
</dbReference>
<dbReference type="GO" id="GO:0003676">
    <property type="term" value="F:nucleic acid binding"/>
    <property type="evidence" value="ECO:0007669"/>
    <property type="project" value="InterPro"/>
</dbReference>
<feature type="compositionally biased region" description="Basic and acidic residues" evidence="1">
    <location>
        <begin position="130"/>
        <end position="149"/>
    </location>
</feature>
<evidence type="ECO:0000256" key="2">
    <source>
        <dbReference type="SAM" id="SignalP"/>
    </source>
</evidence>
<feature type="chain" id="PRO_5019750026" description="RRM domain-containing protein" evidence="2">
    <location>
        <begin position="19"/>
        <end position="288"/>
    </location>
</feature>
<evidence type="ECO:0000313" key="3">
    <source>
        <dbReference type="EMBL" id="RZF40799.1"/>
    </source>
</evidence>